<reference evidence="3 4" key="1">
    <citation type="submission" date="2018-02" db="EMBL/GenBank/DDBJ databases">
        <title>Genome sequences of Apibacter spp., gut symbionts of Asian honey bees.</title>
        <authorList>
            <person name="Kwong W.K."/>
            <person name="Steele M.I."/>
            <person name="Moran N.A."/>
        </authorList>
    </citation>
    <scope>NUCLEOTIDE SEQUENCE [LARGE SCALE GENOMIC DNA]</scope>
    <source>
        <strain evidence="4">wkB301</strain>
    </source>
</reference>
<dbReference type="Pfam" id="PF00534">
    <property type="entry name" value="Glycos_transf_1"/>
    <property type="match status" value="1"/>
</dbReference>
<feature type="domain" description="Glycosyl transferase family 1" evidence="1">
    <location>
        <begin position="173"/>
        <end position="321"/>
    </location>
</feature>
<dbReference type="AlphaFoldDB" id="A0A2S8ADR9"/>
<dbReference type="InterPro" id="IPR001296">
    <property type="entry name" value="Glyco_trans_1"/>
</dbReference>
<dbReference type="PANTHER" id="PTHR12526">
    <property type="entry name" value="GLYCOSYLTRANSFERASE"/>
    <property type="match status" value="1"/>
</dbReference>
<dbReference type="OrthoDB" id="791981at2"/>
<evidence type="ECO:0000259" key="1">
    <source>
        <dbReference type="Pfam" id="PF00534"/>
    </source>
</evidence>
<feature type="domain" description="Glycosyltransferase subfamily 4-like N-terminal" evidence="2">
    <location>
        <begin position="3"/>
        <end position="157"/>
    </location>
</feature>
<comment type="caution">
    <text evidence="3">The sequence shown here is derived from an EMBL/GenBank/DDBJ whole genome shotgun (WGS) entry which is preliminary data.</text>
</comment>
<protein>
    <submittedName>
        <fullName evidence="3">Glycosyl transferase</fullName>
    </submittedName>
</protein>
<dbReference type="SUPFAM" id="SSF53756">
    <property type="entry name" value="UDP-Glycosyltransferase/glycogen phosphorylase"/>
    <property type="match status" value="1"/>
</dbReference>
<dbReference type="Proteomes" id="UP000238042">
    <property type="component" value="Unassembled WGS sequence"/>
</dbReference>
<dbReference type="InterPro" id="IPR028098">
    <property type="entry name" value="Glyco_trans_4-like_N"/>
</dbReference>
<keyword evidence="4" id="KW-1185">Reference proteome</keyword>
<evidence type="ECO:0000313" key="4">
    <source>
        <dbReference type="Proteomes" id="UP000238042"/>
    </source>
</evidence>
<dbReference type="EMBL" id="PSZM01000036">
    <property type="protein sequence ID" value="PQL93081.1"/>
    <property type="molecule type" value="Genomic_DNA"/>
</dbReference>
<evidence type="ECO:0000259" key="2">
    <source>
        <dbReference type="Pfam" id="PF13439"/>
    </source>
</evidence>
<sequence>MKMGGAERIIMTLINSIDKTKYKSKLLLMRKEGYYLKLLDQNTEIIELKKDRIRNAFFPVIKAIRKYKPAIVFGGWGEISAFLSPIIPFFPKIHFITRETNIVSKHVIRPEIKFFYKFYNNFSTIVAQSEDMKSDLIKNLKIKESKIVKINNPVDFDLIESKLKEKIELPYLKENKNVIAIGNLSKRKGFDNLLKVFIYLKEENIHLYIIGEGDEEENLKLQKEQNKLNNVHFLGKKTNPFPFIKNADLFVLSSRYEGFPNVLLEAGACGIFSIVNNCKGGINEIIQPNINGKIVNIENFHLFANEIKREVNIQHEKNIIKKSIKDRYSKEKIIRQYEDLFSVI</sequence>
<proteinExistence type="predicted"/>
<dbReference type="Gene3D" id="3.40.50.2000">
    <property type="entry name" value="Glycogen Phosphorylase B"/>
    <property type="match status" value="2"/>
</dbReference>
<name>A0A2S8ADR9_9FLAO</name>
<dbReference type="PANTHER" id="PTHR12526:SF630">
    <property type="entry name" value="GLYCOSYLTRANSFERASE"/>
    <property type="match status" value="1"/>
</dbReference>
<keyword evidence="3" id="KW-0808">Transferase</keyword>
<organism evidence="3 4">
    <name type="scientific">Apibacter adventoris</name>
    <dbReference type="NCBI Taxonomy" id="1679466"/>
    <lineage>
        <taxon>Bacteria</taxon>
        <taxon>Pseudomonadati</taxon>
        <taxon>Bacteroidota</taxon>
        <taxon>Flavobacteriia</taxon>
        <taxon>Flavobacteriales</taxon>
        <taxon>Weeksellaceae</taxon>
        <taxon>Apibacter</taxon>
    </lineage>
</organism>
<accession>A0A2S8ADR9</accession>
<gene>
    <name evidence="3" type="ORF">C4S77_05305</name>
</gene>
<dbReference type="CDD" id="cd03811">
    <property type="entry name" value="GT4_GT28_WabH-like"/>
    <property type="match status" value="1"/>
</dbReference>
<evidence type="ECO:0000313" key="3">
    <source>
        <dbReference type="EMBL" id="PQL93081.1"/>
    </source>
</evidence>
<dbReference type="Pfam" id="PF13439">
    <property type="entry name" value="Glyco_transf_4"/>
    <property type="match status" value="1"/>
</dbReference>
<dbReference type="GO" id="GO:0016757">
    <property type="term" value="F:glycosyltransferase activity"/>
    <property type="evidence" value="ECO:0007669"/>
    <property type="project" value="InterPro"/>
</dbReference>